<sequence>MGRLEYNSSRPPIEVEDETLAHLKVVIATKLRRQESFMMTWPAGAAGADHHSRLTVWMHPSIPLIIEIDTDKSPSLDPHRIERMMGNLNSRGELILDDL</sequence>
<dbReference type="AlphaFoldDB" id="A0A0F0KNX8"/>
<feature type="domain" description="DUF7882" evidence="1">
    <location>
        <begin position="1"/>
        <end position="96"/>
    </location>
</feature>
<dbReference type="Pfam" id="PF25355">
    <property type="entry name" value="DUF7882"/>
    <property type="match status" value="1"/>
</dbReference>
<dbReference type="RefSeq" id="WP_045253697.1">
    <property type="nucleotide sequence ID" value="NZ_CAKKLS010000025.1"/>
</dbReference>
<dbReference type="PATRIC" id="fig|104336.4.peg.1326"/>
<evidence type="ECO:0000313" key="3">
    <source>
        <dbReference type="Proteomes" id="UP000033572"/>
    </source>
</evidence>
<evidence type="ECO:0000313" key="2">
    <source>
        <dbReference type="EMBL" id="KJL22612.1"/>
    </source>
</evidence>
<dbReference type="Proteomes" id="UP000033572">
    <property type="component" value="Unassembled WGS sequence"/>
</dbReference>
<proteinExistence type="predicted"/>
<dbReference type="GeneID" id="94444864"/>
<gene>
    <name evidence="2" type="ORF">RN50_01290</name>
</gene>
<name>A0A0F0KNX8_9MICO</name>
<reference evidence="2 3" key="1">
    <citation type="submission" date="2015-02" db="EMBL/GenBank/DDBJ databases">
        <title>Draft genome sequences of ten Microbacterium spp. with emphasis on heavy metal contaminated environments.</title>
        <authorList>
            <person name="Corretto E."/>
        </authorList>
    </citation>
    <scope>NUCLEOTIDE SEQUENCE [LARGE SCALE GENOMIC DNA]</scope>
    <source>
        <strain evidence="2 3">DSM 12966</strain>
    </source>
</reference>
<evidence type="ECO:0000259" key="1">
    <source>
        <dbReference type="Pfam" id="PF25355"/>
    </source>
</evidence>
<accession>A0A0F0KNX8</accession>
<organism evidence="2 3">
    <name type="scientific">Microbacterium foliorum</name>
    <dbReference type="NCBI Taxonomy" id="104336"/>
    <lineage>
        <taxon>Bacteria</taxon>
        <taxon>Bacillati</taxon>
        <taxon>Actinomycetota</taxon>
        <taxon>Actinomycetes</taxon>
        <taxon>Micrococcales</taxon>
        <taxon>Microbacteriaceae</taxon>
        <taxon>Microbacterium</taxon>
    </lineage>
</organism>
<protein>
    <recommendedName>
        <fullName evidence="1">DUF7882 domain-containing protein</fullName>
    </recommendedName>
</protein>
<dbReference type="EMBL" id="JYIU01000038">
    <property type="protein sequence ID" value="KJL22612.1"/>
    <property type="molecule type" value="Genomic_DNA"/>
</dbReference>
<dbReference type="KEGG" id="mfol:DXT68_10695"/>
<dbReference type="InterPro" id="IPR057204">
    <property type="entry name" value="DUF7882"/>
</dbReference>
<keyword evidence="3" id="KW-1185">Reference proteome</keyword>
<comment type="caution">
    <text evidence="2">The sequence shown here is derived from an EMBL/GenBank/DDBJ whole genome shotgun (WGS) entry which is preliminary data.</text>
</comment>